<name>A0A2S0VSV6_9ALTE</name>
<accession>A0A2S0VSV6</accession>
<dbReference type="KEGG" id="cate:C2869_12955"/>
<protein>
    <submittedName>
        <fullName evidence="1">Uncharacterized protein</fullName>
    </submittedName>
</protein>
<dbReference type="EMBL" id="CP026604">
    <property type="protein sequence ID" value="AWB67294.1"/>
    <property type="molecule type" value="Genomic_DNA"/>
</dbReference>
<keyword evidence="2" id="KW-1185">Reference proteome</keyword>
<proteinExistence type="predicted"/>
<sequence>MDRKMTVEQVLDIIVVNRPCVEIQQDMIDEIKRLLDQGITEEQACNIVLGKDFQNLYLH</sequence>
<reference evidence="1 2" key="1">
    <citation type="submission" date="2018-01" db="EMBL/GenBank/DDBJ databases">
        <title>Genome sequence of a Cantenovulum-like bacteria.</title>
        <authorList>
            <person name="Tan W.R."/>
            <person name="Lau N.-S."/>
            <person name="Go F."/>
            <person name="Amirul A.-A.A."/>
        </authorList>
    </citation>
    <scope>NUCLEOTIDE SEQUENCE [LARGE SCALE GENOMIC DNA]</scope>
    <source>
        <strain evidence="1 2">CCB-QB4</strain>
    </source>
</reference>
<evidence type="ECO:0000313" key="2">
    <source>
        <dbReference type="Proteomes" id="UP000244441"/>
    </source>
</evidence>
<dbReference type="AlphaFoldDB" id="A0A2S0VSV6"/>
<evidence type="ECO:0000313" key="1">
    <source>
        <dbReference type="EMBL" id="AWB67294.1"/>
    </source>
</evidence>
<gene>
    <name evidence="1" type="ORF">C2869_12955</name>
</gene>
<dbReference type="RefSeq" id="WP_108603341.1">
    <property type="nucleotide sequence ID" value="NZ_CP026604.1"/>
</dbReference>
<organism evidence="1 2">
    <name type="scientific">Saccharobesus litoralis</name>
    <dbReference type="NCBI Taxonomy" id="2172099"/>
    <lineage>
        <taxon>Bacteria</taxon>
        <taxon>Pseudomonadati</taxon>
        <taxon>Pseudomonadota</taxon>
        <taxon>Gammaproteobacteria</taxon>
        <taxon>Alteromonadales</taxon>
        <taxon>Alteromonadaceae</taxon>
        <taxon>Saccharobesus</taxon>
    </lineage>
</organism>
<dbReference type="Proteomes" id="UP000244441">
    <property type="component" value="Chromosome"/>
</dbReference>